<dbReference type="GO" id="GO:0016787">
    <property type="term" value="F:hydrolase activity"/>
    <property type="evidence" value="ECO:0007669"/>
    <property type="project" value="UniProtKB-KW"/>
</dbReference>
<organism evidence="5 6">
    <name type="scientific">Leptolyngbya foveolarum</name>
    <dbReference type="NCBI Taxonomy" id="47253"/>
    <lineage>
        <taxon>Bacteria</taxon>
        <taxon>Bacillati</taxon>
        <taxon>Cyanobacteriota</taxon>
        <taxon>Cyanophyceae</taxon>
        <taxon>Leptolyngbyales</taxon>
        <taxon>Leptolyngbyaceae</taxon>
        <taxon>Leptolyngbya group</taxon>
        <taxon>Leptolyngbya</taxon>
    </lineage>
</organism>
<keyword evidence="1" id="KW-0479">Metal-binding</keyword>
<evidence type="ECO:0000313" key="5">
    <source>
        <dbReference type="EMBL" id="PZO13930.1"/>
    </source>
</evidence>
<proteinExistence type="predicted"/>
<name>A0A2W4U4F2_9CYAN</name>
<keyword evidence="5" id="KW-0540">Nuclease</keyword>
<dbReference type="Gene3D" id="1.10.3210.30">
    <property type="match status" value="1"/>
</dbReference>
<feature type="domain" description="HD Cas3-type" evidence="4">
    <location>
        <begin position="120"/>
        <end position="252"/>
    </location>
</feature>
<evidence type="ECO:0000256" key="3">
    <source>
        <dbReference type="ARBA" id="ARBA00023118"/>
    </source>
</evidence>
<evidence type="ECO:0000256" key="1">
    <source>
        <dbReference type="ARBA" id="ARBA00022723"/>
    </source>
</evidence>
<comment type="caution">
    <text evidence="5">The sequence shown here is derived from an EMBL/GenBank/DDBJ whole genome shotgun (WGS) entry which is preliminary data.</text>
</comment>
<evidence type="ECO:0000313" key="6">
    <source>
        <dbReference type="Proteomes" id="UP000249354"/>
    </source>
</evidence>
<dbReference type="GO" id="GO:0051607">
    <property type="term" value="P:defense response to virus"/>
    <property type="evidence" value="ECO:0007669"/>
    <property type="project" value="UniProtKB-KW"/>
</dbReference>
<evidence type="ECO:0000259" key="4">
    <source>
        <dbReference type="PROSITE" id="PS51643"/>
    </source>
</evidence>
<keyword evidence="3" id="KW-0051">Antiviral defense</keyword>
<dbReference type="InterPro" id="IPR006483">
    <property type="entry name" value="CRISPR-assoc_Cas3_HD"/>
</dbReference>
<dbReference type="Pfam" id="PF18019">
    <property type="entry name" value="Cas3_HD"/>
    <property type="match status" value="1"/>
</dbReference>
<dbReference type="CDD" id="cd09641">
    <property type="entry name" value="Cas3''_I"/>
    <property type="match status" value="1"/>
</dbReference>
<evidence type="ECO:0000256" key="2">
    <source>
        <dbReference type="ARBA" id="ARBA00022801"/>
    </source>
</evidence>
<dbReference type="GO" id="GO:0004519">
    <property type="term" value="F:endonuclease activity"/>
    <property type="evidence" value="ECO:0007669"/>
    <property type="project" value="UniProtKB-KW"/>
</dbReference>
<keyword evidence="2" id="KW-0378">Hydrolase</keyword>
<dbReference type="GO" id="GO:0046872">
    <property type="term" value="F:metal ion binding"/>
    <property type="evidence" value="ECO:0007669"/>
    <property type="project" value="UniProtKB-KW"/>
</dbReference>
<dbReference type="PROSITE" id="PS51643">
    <property type="entry name" value="HD_CAS3"/>
    <property type="match status" value="1"/>
</dbReference>
<reference evidence="5 6" key="2">
    <citation type="submission" date="2018-06" db="EMBL/GenBank/DDBJ databases">
        <title>Metagenomic assembly of (sub)arctic Cyanobacteria and their associated microbiome from non-axenic cultures.</title>
        <authorList>
            <person name="Baurain D."/>
        </authorList>
    </citation>
    <scope>NUCLEOTIDE SEQUENCE [LARGE SCALE GENOMIC DNA]</scope>
    <source>
        <strain evidence="5">ULC129bin1</strain>
    </source>
</reference>
<dbReference type="EMBL" id="QBMC01000115">
    <property type="protein sequence ID" value="PZO13930.1"/>
    <property type="molecule type" value="Genomic_DNA"/>
</dbReference>
<dbReference type="InterPro" id="IPR038257">
    <property type="entry name" value="CRISPR-assoc_Cas3_HD_sf"/>
</dbReference>
<sequence>MGSGDLDIQPFIREKSDRNCAVAWFAGDFPLSTWQPTENELCPVPTGKLQQFEGFVWNEFEEFWVATKGSNLRPGQILVLPTSAGGYNAITGWTGDPTDKPTLLERTGIRDHYSDDRSTQSYMPVSLAQHSLDVRQEMQQLMNELSFELPEELLDIAQWHDLGKAHWVFQSALGSPEPIGAKGKFKKRYERCGFRHELASALARDETHNKPFYFAYLVAAHHGKVRGTITPLSYEETTYRVSSQGKVFQRWI</sequence>
<dbReference type="AlphaFoldDB" id="A0A2W4U4F2"/>
<dbReference type="Proteomes" id="UP000249354">
    <property type="component" value="Unassembled WGS sequence"/>
</dbReference>
<reference evidence="6" key="1">
    <citation type="submission" date="2018-04" db="EMBL/GenBank/DDBJ databases">
        <authorList>
            <person name="Cornet L."/>
        </authorList>
    </citation>
    <scope>NUCLEOTIDE SEQUENCE [LARGE SCALE GENOMIC DNA]</scope>
</reference>
<gene>
    <name evidence="5" type="ORF">DCF25_15395</name>
</gene>
<dbReference type="NCBIfam" id="TIGR01596">
    <property type="entry name" value="cas3_HD"/>
    <property type="match status" value="1"/>
</dbReference>
<protein>
    <submittedName>
        <fullName evidence="5">CRISPR-associated endonuclease Cas3</fullName>
    </submittedName>
</protein>
<accession>A0A2W4U4F2</accession>
<keyword evidence="5" id="KW-0255">Endonuclease</keyword>